<dbReference type="Proteomes" id="UP001143548">
    <property type="component" value="Unassembled WGS sequence"/>
</dbReference>
<comment type="caution">
    <text evidence="6">The sequence shown here is derived from an EMBL/GenBank/DDBJ whole genome shotgun (WGS) entry which is preliminary data.</text>
</comment>
<evidence type="ECO:0000313" key="6">
    <source>
        <dbReference type="EMBL" id="GKZ17304.1"/>
    </source>
</evidence>
<gene>
    <name evidence="6" type="ORF">AbraCBS73388_008226</name>
</gene>
<name>A0A9W5YIH2_9EURO</name>
<reference evidence="6" key="1">
    <citation type="submission" date="2022-07" db="EMBL/GenBank/DDBJ databases">
        <title>Taxonomy of Aspergillus series Nigri: significant species reduction supported by multi-species coalescent approaches.</title>
        <authorList>
            <person name="Bian C."/>
            <person name="Kusuya Y."/>
            <person name="Sklenar F."/>
            <person name="D'hooge E."/>
            <person name="Yaguchi T."/>
            <person name="Takahashi H."/>
            <person name="Hubka V."/>
        </authorList>
    </citation>
    <scope>NUCLEOTIDE SEQUENCE</scope>
    <source>
        <strain evidence="6">CBS 733.88</strain>
    </source>
</reference>
<dbReference type="SUPFAM" id="SSF51735">
    <property type="entry name" value="NAD(P)-binding Rossmann-fold domains"/>
    <property type="match status" value="1"/>
</dbReference>
<comment type="pathway">
    <text evidence="1">Alkaloid biosynthesis; ergot alkaloid biosynthesis.</text>
</comment>
<evidence type="ECO:0008006" key="8">
    <source>
        <dbReference type="Google" id="ProtNLM"/>
    </source>
</evidence>
<dbReference type="InterPro" id="IPR019901">
    <property type="entry name" value="Ergot_alkaloid_biosynthesis"/>
</dbReference>
<dbReference type="Gene3D" id="3.40.50.720">
    <property type="entry name" value="NAD(P)-binding Rossmann-like Domain"/>
    <property type="match status" value="1"/>
</dbReference>
<evidence type="ECO:0000256" key="1">
    <source>
        <dbReference type="ARBA" id="ARBA00005107"/>
    </source>
</evidence>
<feature type="compositionally biased region" description="Basic and acidic residues" evidence="5">
    <location>
        <begin position="255"/>
        <end position="267"/>
    </location>
</feature>
<evidence type="ECO:0000256" key="3">
    <source>
        <dbReference type="ARBA" id="ARBA00022589"/>
    </source>
</evidence>
<dbReference type="NCBIfam" id="TIGR03649">
    <property type="entry name" value="ergot_EASG"/>
    <property type="match status" value="1"/>
</dbReference>
<evidence type="ECO:0000313" key="7">
    <source>
        <dbReference type="Proteomes" id="UP001143548"/>
    </source>
</evidence>
<dbReference type="GO" id="GO:0016491">
    <property type="term" value="F:oxidoreductase activity"/>
    <property type="evidence" value="ECO:0007669"/>
    <property type="project" value="UniProtKB-KW"/>
</dbReference>
<dbReference type="InterPro" id="IPR036291">
    <property type="entry name" value="NAD(P)-bd_dom_sf"/>
</dbReference>
<comment type="similarity">
    <text evidence="2">Belongs to the fgaFS/easG family.</text>
</comment>
<accession>A0A9W5YIH2</accession>
<dbReference type="EMBL" id="BROQ01000005">
    <property type="protein sequence ID" value="GKZ17304.1"/>
    <property type="molecule type" value="Genomic_DNA"/>
</dbReference>
<dbReference type="Gene3D" id="3.90.25.10">
    <property type="entry name" value="UDP-galactose 4-epimerase, domain 1"/>
    <property type="match status" value="1"/>
</dbReference>
<evidence type="ECO:0000256" key="4">
    <source>
        <dbReference type="ARBA" id="ARBA00023002"/>
    </source>
</evidence>
<dbReference type="PANTHER" id="PTHR43162">
    <property type="match status" value="1"/>
</dbReference>
<evidence type="ECO:0000256" key="2">
    <source>
        <dbReference type="ARBA" id="ARBA00005372"/>
    </source>
</evidence>
<evidence type="ECO:0000256" key="5">
    <source>
        <dbReference type="SAM" id="MobiDB-lite"/>
    </source>
</evidence>
<keyword evidence="3" id="KW-0017">Alkaloid metabolism</keyword>
<organism evidence="6 7">
    <name type="scientific">Aspergillus brasiliensis</name>
    <dbReference type="NCBI Taxonomy" id="319629"/>
    <lineage>
        <taxon>Eukaryota</taxon>
        <taxon>Fungi</taxon>
        <taxon>Dikarya</taxon>
        <taxon>Ascomycota</taxon>
        <taxon>Pezizomycotina</taxon>
        <taxon>Eurotiomycetes</taxon>
        <taxon>Eurotiomycetidae</taxon>
        <taxon>Eurotiales</taxon>
        <taxon>Aspergillaceae</taxon>
        <taxon>Aspergillus</taxon>
        <taxon>Aspergillus subgen. Circumdati</taxon>
    </lineage>
</organism>
<dbReference type="GO" id="GO:0009820">
    <property type="term" value="P:alkaloid metabolic process"/>
    <property type="evidence" value="ECO:0007669"/>
    <property type="project" value="UniProtKB-KW"/>
</dbReference>
<protein>
    <recommendedName>
        <fullName evidence="8">NAD(P)-binding domain-containing protein</fullName>
    </recommendedName>
</protein>
<feature type="region of interest" description="Disordered" evidence="5">
    <location>
        <begin position="255"/>
        <end position="274"/>
    </location>
</feature>
<sequence>MTILVLGGRGKTASRLSSMLHIAGVPFLVGSRSTAHVSSYKLTHFDWLNEDTWRNGFLRASLDNMDPISAIYLVGGHAPEFVDPGLRFIDFARAQGVHRFILVSASNTDKGTHSMGILHAHLDSIEDVQYVVLRPTWFMENMLEDPHLGWIKKESRIYSATGDGKIPFISADDIARVAFRILTDWESQSAQEYFILGPELLSYGQIADILTTVLDRKITHVSLAEEDFARLLRDDVGLPPDFATMLASMETDVKHGAEERRGSHDVKNVTGSSPRSFLEFAGKERSHWMER</sequence>
<dbReference type="PANTHER" id="PTHR43162:SF1">
    <property type="entry name" value="PRESTALK A DIFFERENTIATION PROTEIN A"/>
    <property type="match status" value="1"/>
</dbReference>
<proteinExistence type="inferred from homology"/>
<dbReference type="InterPro" id="IPR051604">
    <property type="entry name" value="Ergot_Alk_Oxidoreductase"/>
</dbReference>
<keyword evidence="4" id="KW-0560">Oxidoreductase</keyword>
<dbReference type="AlphaFoldDB" id="A0A9W5YIH2"/>